<keyword evidence="1" id="KW-1133">Transmembrane helix</keyword>
<comment type="caution">
    <text evidence="2">The sequence shown here is derived from an EMBL/GenBank/DDBJ whole genome shotgun (WGS) entry which is preliminary data.</text>
</comment>
<evidence type="ECO:0000256" key="1">
    <source>
        <dbReference type="SAM" id="Phobius"/>
    </source>
</evidence>
<keyword evidence="1" id="KW-0812">Transmembrane</keyword>
<proteinExistence type="predicted"/>
<evidence type="ECO:0000313" key="3">
    <source>
        <dbReference type="Proteomes" id="UP000034457"/>
    </source>
</evidence>
<organism evidence="2 3">
    <name type="scientific">Candidatus Roizmanbacteria bacterium GW2011_GWA2_35_19</name>
    <dbReference type="NCBI Taxonomy" id="1618478"/>
    <lineage>
        <taxon>Bacteria</taxon>
        <taxon>Candidatus Roizmaniibacteriota</taxon>
    </lineage>
</organism>
<reference evidence="2 3" key="1">
    <citation type="journal article" date="2015" name="Nature">
        <title>rRNA introns, odd ribosomes, and small enigmatic genomes across a large radiation of phyla.</title>
        <authorList>
            <person name="Brown C.T."/>
            <person name="Hug L.A."/>
            <person name="Thomas B.C."/>
            <person name="Sharon I."/>
            <person name="Castelle C.J."/>
            <person name="Singh A."/>
            <person name="Wilkins M.J."/>
            <person name="Williams K.H."/>
            <person name="Banfield J.F."/>
        </authorList>
    </citation>
    <scope>NUCLEOTIDE SEQUENCE [LARGE SCALE GENOMIC DNA]</scope>
</reference>
<name>A0A0G0EEV3_9BACT</name>
<gene>
    <name evidence="2" type="ORF">UR68_C0003G0005</name>
</gene>
<feature type="transmembrane region" description="Helical" evidence="1">
    <location>
        <begin position="34"/>
        <end position="52"/>
    </location>
</feature>
<dbReference type="PATRIC" id="fig|1618478.3.peg.171"/>
<dbReference type="STRING" id="1618478.UR68_C0003G0005"/>
<protein>
    <submittedName>
        <fullName evidence="2">Uncharacterized protein</fullName>
    </submittedName>
</protein>
<dbReference type="AlphaFoldDB" id="A0A0G0EEV3"/>
<feature type="transmembrane region" description="Helical" evidence="1">
    <location>
        <begin position="100"/>
        <end position="118"/>
    </location>
</feature>
<accession>A0A0G0EEV3</accession>
<feature type="transmembrane region" description="Helical" evidence="1">
    <location>
        <begin position="59"/>
        <end position="80"/>
    </location>
</feature>
<sequence>MKKIFRMIIFSAVAIFLTSQWNKGFIIKLDWTVYLKASLLIAFIYYLIVPFSKLILLPLNILTMGLMSLVVYCLLFYFLANYFSLIEIKNSTFMAYNLTKTANIFISAISVSTIINLLERIL</sequence>
<dbReference type="Proteomes" id="UP000034457">
    <property type="component" value="Unassembled WGS sequence"/>
</dbReference>
<keyword evidence="1" id="KW-0472">Membrane</keyword>
<dbReference type="InterPro" id="IPR007165">
    <property type="entry name" value="Phage_holin_4_2"/>
</dbReference>
<dbReference type="Pfam" id="PF04020">
    <property type="entry name" value="Phage_holin_4_2"/>
    <property type="match status" value="1"/>
</dbReference>
<evidence type="ECO:0000313" key="2">
    <source>
        <dbReference type="EMBL" id="KKP73710.1"/>
    </source>
</evidence>
<dbReference type="EMBL" id="LBQC01000003">
    <property type="protein sequence ID" value="KKP73710.1"/>
    <property type="molecule type" value="Genomic_DNA"/>
</dbReference>